<keyword evidence="7" id="KW-0418">Kinase</keyword>
<dbReference type="CDD" id="cd00006">
    <property type="entry name" value="PTS_IIA_man"/>
    <property type="match status" value="1"/>
</dbReference>
<dbReference type="PANTHER" id="PTHR33799:SF1">
    <property type="entry name" value="PTS SYSTEM MANNOSE-SPECIFIC EIIAB COMPONENT-RELATED"/>
    <property type="match status" value="1"/>
</dbReference>
<dbReference type="GO" id="GO:0016020">
    <property type="term" value="C:membrane"/>
    <property type="evidence" value="ECO:0007669"/>
    <property type="project" value="InterPro"/>
</dbReference>
<dbReference type="GO" id="GO:0005737">
    <property type="term" value="C:cytoplasm"/>
    <property type="evidence" value="ECO:0007669"/>
    <property type="project" value="UniProtKB-SubCell"/>
</dbReference>
<gene>
    <name evidence="9" type="ORF">MNBD_GAMMA18-1404</name>
</gene>
<dbReference type="Gene3D" id="3.40.50.510">
    <property type="entry name" value="Phosphotransferase system, mannose-type IIA component"/>
    <property type="match status" value="1"/>
</dbReference>
<dbReference type="PANTHER" id="PTHR33799">
    <property type="entry name" value="PTS PERMEASE-RELATED-RELATED"/>
    <property type="match status" value="1"/>
</dbReference>
<reference evidence="9" key="1">
    <citation type="submission" date="2018-06" db="EMBL/GenBank/DDBJ databases">
        <authorList>
            <person name="Zhirakovskaya E."/>
        </authorList>
    </citation>
    <scope>NUCLEOTIDE SEQUENCE</scope>
</reference>
<organism evidence="9">
    <name type="scientific">hydrothermal vent metagenome</name>
    <dbReference type="NCBI Taxonomy" id="652676"/>
    <lineage>
        <taxon>unclassified sequences</taxon>
        <taxon>metagenomes</taxon>
        <taxon>ecological metagenomes</taxon>
    </lineage>
</organism>
<keyword evidence="5" id="KW-0808">Transferase</keyword>
<evidence type="ECO:0000256" key="1">
    <source>
        <dbReference type="ARBA" id="ARBA00004496"/>
    </source>
</evidence>
<evidence type="ECO:0000256" key="3">
    <source>
        <dbReference type="ARBA" id="ARBA00022490"/>
    </source>
</evidence>
<name>A0A3B0ZD27_9ZZZZ</name>
<keyword evidence="3" id="KW-0963">Cytoplasm</keyword>
<feature type="domain" description="PTS EIIA type-4" evidence="8">
    <location>
        <begin position="1"/>
        <end position="104"/>
    </location>
</feature>
<dbReference type="GO" id="GO:0009401">
    <property type="term" value="P:phosphoenolpyruvate-dependent sugar phosphotransferase system"/>
    <property type="evidence" value="ECO:0007669"/>
    <property type="project" value="UniProtKB-KW"/>
</dbReference>
<dbReference type="SUPFAM" id="SSF53062">
    <property type="entry name" value="PTS system fructose IIA component-like"/>
    <property type="match status" value="1"/>
</dbReference>
<proteinExistence type="predicted"/>
<evidence type="ECO:0000259" key="8">
    <source>
        <dbReference type="PROSITE" id="PS51096"/>
    </source>
</evidence>
<evidence type="ECO:0000256" key="5">
    <source>
        <dbReference type="ARBA" id="ARBA00022679"/>
    </source>
</evidence>
<evidence type="ECO:0000256" key="7">
    <source>
        <dbReference type="ARBA" id="ARBA00022777"/>
    </source>
</evidence>
<comment type="subcellular location">
    <subcellularLocation>
        <location evidence="1">Cytoplasm</location>
    </subcellularLocation>
</comment>
<protein>
    <recommendedName>
        <fullName evidence="8">PTS EIIA type-4 domain-containing protein</fullName>
    </recommendedName>
</protein>
<dbReference type="InterPro" id="IPR033887">
    <property type="entry name" value="PTS_IIA_man"/>
</dbReference>
<accession>A0A3B0ZD27</accession>
<dbReference type="Pfam" id="PF03610">
    <property type="entry name" value="EIIA-man"/>
    <property type="match status" value="1"/>
</dbReference>
<dbReference type="PROSITE" id="PS51096">
    <property type="entry name" value="PTS_EIIA_TYPE_4"/>
    <property type="match status" value="1"/>
</dbReference>
<dbReference type="GO" id="GO:0016301">
    <property type="term" value="F:kinase activity"/>
    <property type="evidence" value="ECO:0007669"/>
    <property type="project" value="UniProtKB-KW"/>
</dbReference>
<keyword evidence="2" id="KW-0813">Transport</keyword>
<sequence>ATKIIGICPVATELLPVPMDCDCEQFYSQACDLINQLDSGSGVVVLTDMFGGTPSNIANRLAKTYNVRIISGMNLPMVVRILNYANLGVDEVAAKAQEGGREGIFICDGEC</sequence>
<dbReference type="InterPro" id="IPR004701">
    <property type="entry name" value="PTS_EIIA_man-typ"/>
</dbReference>
<keyword evidence="4" id="KW-0762">Sugar transport</keyword>
<dbReference type="InterPro" id="IPR051471">
    <property type="entry name" value="Bacterial_PTS_sugar_comp"/>
</dbReference>
<evidence type="ECO:0000256" key="4">
    <source>
        <dbReference type="ARBA" id="ARBA00022597"/>
    </source>
</evidence>
<dbReference type="InterPro" id="IPR036662">
    <property type="entry name" value="PTS_EIIA_man-typ_sf"/>
</dbReference>
<dbReference type="AlphaFoldDB" id="A0A3B0ZD27"/>
<evidence type="ECO:0000313" key="9">
    <source>
        <dbReference type="EMBL" id="VAW84159.1"/>
    </source>
</evidence>
<dbReference type="EMBL" id="UOFP01000030">
    <property type="protein sequence ID" value="VAW84159.1"/>
    <property type="molecule type" value="Genomic_DNA"/>
</dbReference>
<evidence type="ECO:0000256" key="6">
    <source>
        <dbReference type="ARBA" id="ARBA00022683"/>
    </source>
</evidence>
<keyword evidence="6" id="KW-0598">Phosphotransferase system</keyword>
<evidence type="ECO:0000256" key="2">
    <source>
        <dbReference type="ARBA" id="ARBA00022448"/>
    </source>
</evidence>
<feature type="non-terminal residue" evidence="9">
    <location>
        <position position="1"/>
    </location>
</feature>